<keyword evidence="3" id="KW-1185">Reference proteome</keyword>
<evidence type="ECO:0000313" key="2">
    <source>
        <dbReference type="EMBL" id="SDP84631.1"/>
    </source>
</evidence>
<dbReference type="RefSeq" id="WP_218121883.1">
    <property type="nucleotide sequence ID" value="NZ_FNJI01000084.1"/>
</dbReference>
<feature type="non-terminal residue" evidence="2">
    <location>
        <position position="1"/>
    </location>
</feature>
<dbReference type="EMBL" id="FNJI01000086">
    <property type="protein sequence ID" value="SDP84631.1"/>
    <property type="molecule type" value="Genomic_DNA"/>
</dbReference>
<dbReference type="EMBL" id="FNJI01000084">
    <property type="protein sequence ID" value="SDP84396.1"/>
    <property type="molecule type" value="Genomic_DNA"/>
</dbReference>
<dbReference type="Proteomes" id="UP000199073">
    <property type="component" value="Unassembled WGS sequence"/>
</dbReference>
<name>A0A1H0W2C2_9BACT</name>
<gene>
    <name evidence="1" type="ORF">SAMN05660330_04365</name>
    <name evidence="2" type="ORF">SAMN05660330_04377</name>
</gene>
<dbReference type="AlphaFoldDB" id="A0A1H0W2C2"/>
<organism evidence="2 3">
    <name type="scientific">Desulforhopalus singaporensis</name>
    <dbReference type="NCBI Taxonomy" id="91360"/>
    <lineage>
        <taxon>Bacteria</taxon>
        <taxon>Pseudomonadati</taxon>
        <taxon>Thermodesulfobacteriota</taxon>
        <taxon>Desulfobulbia</taxon>
        <taxon>Desulfobulbales</taxon>
        <taxon>Desulfocapsaceae</taxon>
        <taxon>Desulforhopalus</taxon>
    </lineage>
</organism>
<evidence type="ECO:0000313" key="3">
    <source>
        <dbReference type="Proteomes" id="UP000199073"/>
    </source>
</evidence>
<evidence type="ECO:0000313" key="1">
    <source>
        <dbReference type="EMBL" id="SDP84396.1"/>
    </source>
</evidence>
<sequence>LELFHVSQFRRTWGESMRKQSTRKLFSPMVPIRKSDFDEYWQLPLYRVRMDGRWTADDAKYSFYTREQIVEQWFCFDQLEATS</sequence>
<accession>A0A1H0W2C2</accession>
<proteinExistence type="predicted"/>
<dbReference type="STRING" id="91360.SAMN05660330_04365"/>
<protein>
    <submittedName>
        <fullName evidence="2">Uncharacterized protein</fullName>
    </submittedName>
</protein>
<reference evidence="2 3" key="1">
    <citation type="submission" date="2016-10" db="EMBL/GenBank/DDBJ databases">
        <authorList>
            <person name="de Groot N.N."/>
        </authorList>
    </citation>
    <scope>NUCLEOTIDE SEQUENCE [LARGE SCALE GENOMIC DNA]</scope>
    <source>
        <strain evidence="2 3">DSM 12130</strain>
    </source>
</reference>